<dbReference type="Proteomes" id="UP000054538">
    <property type="component" value="Unassembled WGS sequence"/>
</dbReference>
<accession>A0A0D0ECM9</accession>
<dbReference type="EMBL" id="KN824853">
    <property type="protein sequence ID" value="KIK99650.1"/>
    <property type="molecule type" value="Genomic_DNA"/>
</dbReference>
<dbReference type="InParanoid" id="A0A0D0ECM9"/>
<gene>
    <name evidence="1" type="ORF">PAXRUDRAFT_822495</name>
</gene>
<reference evidence="2" key="2">
    <citation type="submission" date="2015-01" db="EMBL/GenBank/DDBJ databases">
        <title>Evolutionary Origins and Diversification of the Mycorrhizal Mutualists.</title>
        <authorList>
            <consortium name="DOE Joint Genome Institute"/>
            <consortium name="Mycorrhizal Genomics Consortium"/>
            <person name="Kohler A."/>
            <person name="Kuo A."/>
            <person name="Nagy L.G."/>
            <person name="Floudas D."/>
            <person name="Copeland A."/>
            <person name="Barry K.W."/>
            <person name="Cichocki N."/>
            <person name="Veneault-Fourrey C."/>
            <person name="LaButti K."/>
            <person name="Lindquist E.A."/>
            <person name="Lipzen A."/>
            <person name="Lundell T."/>
            <person name="Morin E."/>
            <person name="Murat C."/>
            <person name="Riley R."/>
            <person name="Ohm R."/>
            <person name="Sun H."/>
            <person name="Tunlid A."/>
            <person name="Henrissat B."/>
            <person name="Grigoriev I.V."/>
            <person name="Hibbett D.S."/>
            <person name="Martin F."/>
        </authorList>
    </citation>
    <scope>NUCLEOTIDE SEQUENCE [LARGE SCALE GENOMIC DNA]</scope>
    <source>
        <strain evidence="2">Ve08.2h10</strain>
    </source>
</reference>
<dbReference type="HOGENOM" id="CLU_2942444_0_0_1"/>
<evidence type="ECO:0000313" key="2">
    <source>
        <dbReference type="Proteomes" id="UP000054538"/>
    </source>
</evidence>
<organism evidence="1 2">
    <name type="scientific">Paxillus rubicundulus Ve08.2h10</name>
    <dbReference type="NCBI Taxonomy" id="930991"/>
    <lineage>
        <taxon>Eukaryota</taxon>
        <taxon>Fungi</taxon>
        <taxon>Dikarya</taxon>
        <taxon>Basidiomycota</taxon>
        <taxon>Agaricomycotina</taxon>
        <taxon>Agaricomycetes</taxon>
        <taxon>Agaricomycetidae</taxon>
        <taxon>Boletales</taxon>
        <taxon>Paxilineae</taxon>
        <taxon>Paxillaceae</taxon>
        <taxon>Paxillus</taxon>
    </lineage>
</organism>
<reference evidence="1 2" key="1">
    <citation type="submission" date="2014-04" db="EMBL/GenBank/DDBJ databases">
        <authorList>
            <consortium name="DOE Joint Genome Institute"/>
            <person name="Kuo A."/>
            <person name="Kohler A."/>
            <person name="Jargeat P."/>
            <person name="Nagy L.G."/>
            <person name="Floudas D."/>
            <person name="Copeland A."/>
            <person name="Barry K.W."/>
            <person name="Cichocki N."/>
            <person name="Veneault-Fourrey C."/>
            <person name="LaButti K."/>
            <person name="Lindquist E.A."/>
            <person name="Lipzen A."/>
            <person name="Lundell T."/>
            <person name="Morin E."/>
            <person name="Murat C."/>
            <person name="Sun H."/>
            <person name="Tunlid A."/>
            <person name="Henrissat B."/>
            <person name="Grigoriev I.V."/>
            <person name="Hibbett D.S."/>
            <person name="Martin F."/>
            <person name="Nordberg H.P."/>
            <person name="Cantor M.N."/>
            <person name="Hua S.X."/>
        </authorList>
    </citation>
    <scope>NUCLEOTIDE SEQUENCE [LARGE SCALE GENOMIC DNA]</scope>
    <source>
        <strain evidence="1 2">Ve08.2h10</strain>
    </source>
</reference>
<name>A0A0D0ECM9_9AGAM</name>
<protein>
    <submittedName>
        <fullName evidence="1">Uncharacterized protein</fullName>
    </submittedName>
</protein>
<proteinExistence type="predicted"/>
<keyword evidence="2" id="KW-1185">Reference proteome</keyword>
<evidence type="ECO:0000313" key="1">
    <source>
        <dbReference type="EMBL" id="KIK99650.1"/>
    </source>
</evidence>
<dbReference type="AlphaFoldDB" id="A0A0D0ECM9"/>
<sequence length="60" mass="6882">MHCHDPTLTSVPSATRKWKGKKTLSTTFVNVTRTRELEGYVENARKERIGEHQPSGYIHT</sequence>